<gene>
    <name evidence="1" type="ORF">FOF46_30865</name>
</gene>
<name>A0A554V9Z7_9FLAO</name>
<dbReference type="RefSeq" id="WP_143919255.1">
    <property type="nucleotide sequence ID" value="NZ_VLNR01000168.1"/>
</dbReference>
<dbReference type="OrthoDB" id="1188846at2"/>
<reference evidence="1 2" key="1">
    <citation type="submission" date="2019-07" db="EMBL/GenBank/DDBJ databases">
        <title>The draft genome sequence of Aquimarina algiphila M91.</title>
        <authorList>
            <person name="Meng X."/>
        </authorList>
    </citation>
    <scope>NUCLEOTIDE SEQUENCE [LARGE SCALE GENOMIC DNA]</scope>
    <source>
        <strain evidence="1 2">M91</strain>
    </source>
</reference>
<dbReference type="AlphaFoldDB" id="A0A554V9Z7"/>
<dbReference type="Proteomes" id="UP000318833">
    <property type="component" value="Unassembled WGS sequence"/>
</dbReference>
<dbReference type="EMBL" id="VLNR01000168">
    <property type="protein sequence ID" value="TSE02433.1"/>
    <property type="molecule type" value="Genomic_DNA"/>
</dbReference>
<comment type="caution">
    <text evidence="1">The sequence shown here is derived from an EMBL/GenBank/DDBJ whole genome shotgun (WGS) entry which is preliminary data.</text>
</comment>
<protein>
    <submittedName>
        <fullName evidence="1">Uncharacterized protein</fullName>
    </submittedName>
</protein>
<evidence type="ECO:0000313" key="1">
    <source>
        <dbReference type="EMBL" id="TSE02433.1"/>
    </source>
</evidence>
<sequence>MRYLIARVPFAELYKHTAFLSNSTDRTEFPKYLKLGFIKLYGPDSRMNNLTIDQFSMADMFYYSWCKTRNNKELNRLVSILYLPKGKVFSRKELDHSIYVRLMPRDKKLSVVLAYIGSRQLLIQRFTHVFKNSSGSGKNTYNSFDKIVFNMARSENQPFGPLSNTKEANLYDFMNILDDELADQKEFTRNNE</sequence>
<proteinExistence type="predicted"/>
<organism evidence="1 2">
    <name type="scientific">Aquimarina algiphila</name>
    <dbReference type="NCBI Taxonomy" id="2047982"/>
    <lineage>
        <taxon>Bacteria</taxon>
        <taxon>Pseudomonadati</taxon>
        <taxon>Bacteroidota</taxon>
        <taxon>Flavobacteriia</taxon>
        <taxon>Flavobacteriales</taxon>
        <taxon>Flavobacteriaceae</taxon>
        <taxon>Aquimarina</taxon>
    </lineage>
</organism>
<accession>A0A554V9Z7</accession>
<keyword evidence="2" id="KW-1185">Reference proteome</keyword>
<evidence type="ECO:0000313" key="2">
    <source>
        <dbReference type="Proteomes" id="UP000318833"/>
    </source>
</evidence>